<protein>
    <submittedName>
        <fullName evidence="2">Uncharacterized protein</fullName>
    </submittedName>
</protein>
<feature type="compositionally biased region" description="Basic residues" evidence="1">
    <location>
        <begin position="46"/>
        <end position="60"/>
    </location>
</feature>
<dbReference type="RefSeq" id="WP_114495955.1">
    <property type="nucleotide sequence ID" value="NZ_QPJW01000002.1"/>
</dbReference>
<dbReference type="AlphaFoldDB" id="A0A369BIH7"/>
<comment type="caution">
    <text evidence="2">The sequence shown here is derived from an EMBL/GenBank/DDBJ whole genome shotgun (WGS) entry which is preliminary data.</text>
</comment>
<accession>A0A369BIH7</accession>
<proteinExistence type="predicted"/>
<reference evidence="2 3" key="1">
    <citation type="submission" date="2018-07" db="EMBL/GenBank/DDBJ databases">
        <title>Genomic Encyclopedia of Type Strains, Phase III (KMG-III): the genomes of soil and plant-associated and newly described type strains.</title>
        <authorList>
            <person name="Whitman W."/>
        </authorList>
    </citation>
    <scope>NUCLEOTIDE SEQUENCE [LARGE SCALE GENOMIC DNA]</scope>
    <source>
        <strain evidence="2 3">CECT 8333</strain>
    </source>
</reference>
<sequence>MNQLKGLAAVTGLVLILTLVPAAVGHVYADTPHAVQKTATPESKNPHPRHPHPPFRHLHGGHIVKDTADLLGMEPKDIMEQLKQGKTLLQIAQVRKGWSEEEYLKKLTDTASRNIDKAVAENKIDAEKASRLKAILPEKFKRVIHRTWKDNHSGHPALDYQNNQIHWVKPSANP</sequence>
<evidence type="ECO:0000256" key="1">
    <source>
        <dbReference type="SAM" id="MobiDB-lite"/>
    </source>
</evidence>
<dbReference type="EMBL" id="QPJW01000002">
    <property type="protein sequence ID" value="RCX21390.1"/>
    <property type="molecule type" value="Genomic_DNA"/>
</dbReference>
<gene>
    <name evidence="2" type="ORF">DFP94_102138</name>
</gene>
<keyword evidence="3" id="KW-1185">Reference proteome</keyword>
<evidence type="ECO:0000313" key="3">
    <source>
        <dbReference type="Proteomes" id="UP000253090"/>
    </source>
</evidence>
<dbReference type="OrthoDB" id="2621999at2"/>
<organism evidence="2 3">
    <name type="scientific">Fontibacillus phaseoli</name>
    <dbReference type="NCBI Taxonomy" id="1416533"/>
    <lineage>
        <taxon>Bacteria</taxon>
        <taxon>Bacillati</taxon>
        <taxon>Bacillota</taxon>
        <taxon>Bacilli</taxon>
        <taxon>Bacillales</taxon>
        <taxon>Paenibacillaceae</taxon>
        <taxon>Fontibacillus</taxon>
    </lineage>
</organism>
<evidence type="ECO:0000313" key="2">
    <source>
        <dbReference type="EMBL" id="RCX21390.1"/>
    </source>
</evidence>
<dbReference type="Proteomes" id="UP000253090">
    <property type="component" value="Unassembled WGS sequence"/>
</dbReference>
<name>A0A369BIH7_9BACL</name>
<feature type="region of interest" description="Disordered" evidence="1">
    <location>
        <begin position="37"/>
        <end position="60"/>
    </location>
</feature>